<evidence type="ECO:0000313" key="8">
    <source>
        <dbReference type="EMBL" id="KKG68673.1"/>
    </source>
</evidence>
<dbReference type="EMBL" id="JJQS01000114">
    <property type="protein sequence ID" value="KKH72680.1"/>
    <property type="molecule type" value="Genomic_DNA"/>
</dbReference>
<evidence type="ECO:0000313" key="33">
    <source>
        <dbReference type="Proteomes" id="UP000034921"/>
    </source>
</evidence>
<dbReference type="EMBL" id="JJOR01000161">
    <property type="protein sequence ID" value="KKF99331.1"/>
    <property type="molecule type" value="Genomic_DNA"/>
</dbReference>
<gene>
    <name evidence="17" type="ORF">DKM28_16905</name>
    <name evidence="3" type="ORF">DU30_17070</name>
    <name evidence="1" type="ORF">DU31_11865</name>
    <name evidence="4" type="ORF">DU35_05525</name>
    <name evidence="6" type="ORF">DU36_19755</name>
    <name evidence="7" type="ORF">DU38_19505</name>
    <name evidence="5" type="ORF">DU41_00795</name>
    <name evidence="2" type="ORF">DU49_19990</name>
    <name evidence="11" type="ORF">DU58_16165</name>
    <name evidence="10" type="ORF">DU60_00715</name>
    <name evidence="8" type="ORF">DU67_14735</name>
    <name evidence="9" type="ORF">DU69_09810</name>
    <name evidence="12" type="ORF">DU77_12875</name>
    <name evidence="13" type="ORF">DU78_12580</name>
    <name evidence="16" type="ORF">DU81_13230</name>
    <name evidence="15" type="ORF">DU83_13655</name>
    <name evidence="14" type="ORF">DU84_12635</name>
</gene>
<dbReference type="Proteomes" id="UP000033878">
    <property type="component" value="Unassembled WGS sequence"/>
</dbReference>
<evidence type="ECO:0000313" key="30">
    <source>
        <dbReference type="Proteomes" id="UP000034667"/>
    </source>
</evidence>
<evidence type="ECO:0000313" key="3">
    <source>
        <dbReference type="EMBL" id="KKG36074.1"/>
    </source>
</evidence>
<evidence type="ECO:0000313" key="16">
    <source>
        <dbReference type="EMBL" id="KKI03715.1"/>
    </source>
</evidence>
<evidence type="ECO:0000313" key="6">
    <source>
        <dbReference type="EMBL" id="KKG48679.1"/>
    </source>
</evidence>
<reference evidence="18 19" key="1">
    <citation type="journal article" date="2015" name="ISME J.">
        <title>Genomic and phenotypic differentiation among Methanosarcina mazei populations from Columbia River sediment.</title>
        <authorList>
            <person name="Youngblut N.D."/>
            <person name="Wirth J.S."/>
            <person name="Henriksen J.R."/>
            <person name="Smith M."/>
            <person name="Simon H."/>
            <person name="Metcalf W.W."/>
            <person name="Whitaker R.J."/>
        </authorList>
    </citation>
    <scope>NUCLEOTIDE SEQUENCE [LARGE SCALE GENOMIC DNA]</scope>
    <source>
        <strain evidence="11 23">1.F.A.2.8</strain>
        <strain evidence="10 33">1.F.M.0.5</strain>
        <strain evidence="12 20">1.H.M.1A.2</strain>
        <strain evidence="13 31">1.H.M.1A.3</strain>
        <strain evidence="14 32">1.H.T.2.1</strain>
        <strain evidence="16 19">1.H.T.2.3</strain>
        <strain evidence="15 27">1.H.T.2.5</strain>
        <strain evidence="1 21">2.F.A.2.3</strain>
        <strain evidence="2 18">3.F.A.1A.3</strain>
        <strain evidence="3 25">3.F.A.1B.1</strain>
        <strain evidence="4 28">3.F.A.2.12</strain>
        <strain evidence="5 30">3.F.A.2.3</strain>
        <strain evidence="7 22">3.F.A.2.6</strain>
        <strain evidence="6 24">3.F.A.2.7</strain>
        <strain evidence="8 26">3.F.T.2.1</strain>
        <strain evidence="9 29">3.H.M.1A.1</strain>
    </source>
</reference>
<evidence type="ECO:0000313" key="25">
    <source>
        <dbReference type="Proteomes" id="UP000034298"/>
    </source>
</evidence>
<evidence type="ECO:0000313" key="26">
    <source>
        <dbReference type="Proteomes" id="UP000034424"/>
    </source>
</evidence>
<evidence type="ECO:0000313" key="15">
    <source>
        <dbReference type="EMBL" id="KKI03678.1"/>
    </source>
</evidence>
<dbReference type="Proteomes" id="UP000034667">
    <property type="component" value="Unassembled WGS sequence"/>
</dbReference>
<dbReference type="Proteomes" id="UP000300067">
    <property type="component" value="Chromosome"/>
</dbReference>
<evidence type="ECO:0000313" key="1">
    <source>
        <dbReference type="EMBL" id="KKF99331.1"/>
    </source>
</evidence>
<evidence type="ECO:0000313" key="24">
    <source>
        <dbReference type="Proteomes" id="UP000034243"/>
    </source>
</evidence>
<dbReference type="EMBL" id="JJPD01000159">
    <property type="protein sequence ID" value="KKG38292.1"/>
    <property type="molecule type" value="Genomic_DNA"/>
</dbReference>
<dbReference type="EMBL" id="JJPL01000003">
    <property type="protein sequence ID" value="KKG68673.1"/>
    <property type="molecule type" value="Genomic_DNA"/>
</dbReference>
<dbReference type="Proteomes" id="UP000034424">
    <property type="component" value="Unassembled WGS sequence"/>
</dbReference>
<dbReference type="PATRIC" id="fig|2209.40.peg.4306"/>
<dbReference type="Pfam" id="PF13289">
    <property type="entry name" value="SIR2_2"/>
    <property type="match status" value="1"/>
</dbReference>
<dbReference type="EMBL" id="JJPE01000028">
    <property type="protein sequence ID" value="KKG47340.1"/>
    <property type="molecule type" value="Genomic_DNA"/>
</dbReference>
<dbReference type="Proteomes" id="UP000034298">
    <property type="component" value="Unassembled WGS sequence"/>
</dbReference>
<evidence type="ECO:0000313" key="17">
    <source>
        <dbReference type="EMBL" id="QCR17458.1"/>
    </source>
</evidence>
<dbReference type="Proteomes" id="UP000034142">
    <property type="component" value="Unassembled WGS sequence"/>
</dbReference>
<evidence type="ECO:0000313" key="9">
    <source>
        <dbReference type="EMBL" id="KKG94330.1"/>
    </source>
</evidence>
<evidence type="ECO:0000313" key="34">
    <source>
        <dbReference type="Proteomes" id="UP000300067"/>
    </source>
</evidence>
<reference evidence="17 34" key="2">
    <citation type="submission" date="2018-05" db="EMBL/GenBank/DDBJ databases">
        <title>Methanosarcina gilichinskyana sp. nov., a novel methanogenic archaeon isolated from Holocene permafrost, North East Russia.</title>
        <authorList>
            <person name="Oshurkova V."/>
            <person name="Meer M."/>
            <person name="Bochkareva O."/>
            <person name="Shcherbakova V."/>
        </authorList>
    </citation>
    <scope>NUCLEOTIDE SEQUENCE [LARGE SCALE GENOMIC DNA]</scope>
    <source>
        <strain evidence="17 34">JL01</strain>
    </source>
</reference>
<organism evidence="9 29">
    <name type="scientific">Methanosarcina mazei</name>
    <name type="common">Methanosarcina frisia</name>
    <dbReference type="NCBI Taxonomy" id="2209"/>
    <lineage>
        <taxon>Archaea</taxon>
        <taxon>Methanobacteriati</taxon>
        <taxon>Methanobacteriota</taxon>
        <taxon>Stenosarchaea group</taxon>
        <taxon>Methanomicrobia</taxon>
        <taxon>Methanosarcinales</taxon>
        <taxon>Methanosarcinaceae</taxon>
        <taxon>Methanosarcina</taxon>
    </lineage>
</organism>
<evidence type="ECO:0000313" key="13">
    <source>
        <dbReference type="EMBL" id="KKH77566.1"/>
    </source>
</evidence>
<evidence type="ECO:0000313" key="28">
    <source>
        <dbReference type="Proteomes" id="UP000034577"/>
    </source>
</evidence>
<evidence type="ECO:0000313" key="29">
    <source>
        <dbReference type="Proteomes" id="UP000034657"/>
    </source>
</evidence>
<dbReference type="EMBL" id="JJPB01000085">
    <property type="protein sequence ID" value="KKG31143.1"/>
    <property type="molecule type" value="Genomic_DNA"/>
</dbReference>
<evidence type="ECO:0000313" key="23">
    <source>
        <dbReference type="Proteomes" id="UP000034227"/>
    </source>
</evidence>
<evidence type="ECO:0000313" key="12">
    <source>
        <dbReference type="EMBL" id="KKH72680.1"/>
    </source>
</evidence>
<dbReference type="SUPFAM" id="SSF52467">
    <property type="entry name" value="DHS-like NAD/FAD-binding domain"/>
    <property type="match status" value="1"/>
</dbReference>
<dbReference type="Proteomes" id="UP000034195">
    <property type="component" value="Unassembled WGS sequence"/>
</dbReference>
<dbReference type="Proteomes" id="UP000034227">
    <property type="component" value="Unassembled WGS sequence"/>
</dbReference>
<dbReference type="Gene3D" id="3.40.50.1220">
    <property type="entry name" value="TPP-binding domain"/>
    <property type="match status" value="1"/>
</dbReference>
<dbReference type="EMBL" id="JJRB01000075">
    <property type="protein sequence ID" value="KKI03678.1"/>
    <property type="molecule type" value="Genomic_DNA"/>
</dbReference>
<dbReference type="EMBL" id="JJRA01000077">
    <property type="protein sequence ID" value="KKI03715.1"/>
    <property type="molecule type" value="Genomic_DNA"/>
</dbReference>
<evidence type="ECO:0000313" key="14">
    <source>
        <dbReference type="EMBL" id="KKH97353.1"/>
    </source>
</evidence>
<name>A0A0F8LM06_METMZ</name>
<dbReference type="Proteomes" id="UP000034577">
    <property type="component" value="Unassembled WGS sequence"/>
</dbReference>
<evidence type="ECO:0000313" key="32">
    <source>
        <dbReference type="Proteomes" id="UP000034872"/>
    </source>
</evidence>
<dbReference type="EMBL" id="JJPH01000124">
    <property type="protein sequence ID" value="KKG48679.1"/>
    <property type="molecule type" value="Genomic_DNA"/>
</dbReference>
<evidence type="ECO:0000313" key="31">
    <source>
        <dbReference type="Proteomes" id="UP000034842"/>
    </source>
</evidence>
<evidence type="ECO:0000313" key="19">
    <source>
        <dbReference type="Proteomes" id="UP000033885"/>
    </source>
</evidence>
<evidence type="ECO:0000313" key="27">
    <source>
        <dbReference type="Proteomes" id="UP000034547"/>
    </source>
</evidence>
<evidence type="ECO:0000313" key="22">
    <source>
        <dbReference type="Proteomes" id="UP000034195"/>
    </source>
</evidence>
<dbReference type="Proteomes" id="UP000034872">
    <property type="component" value="Unassembled WGS sequence"/>
</dbReference>
<dbReference type="InterPro" id="IPR029035">
    <property type="entry name" value="DHS-like_NAD/FAD-binding_dom"/>
</dbReference>
<evidence type="ECO:0000313" key="18">
    <source>
        <dbReference type="Proteomes" id="UP000033878"/>
    </source>
</evidence>
<evidence type="ECO:0000313" key="4">
    <source>
        <dbReference type="EMBL" id="KKG38292.1"/>
    </source>
</evidence>
<dbReference type="Proteomes" id="UP000033885">
    <property type="component" value="Unassembled WGS sequence"/>
</dbReference>
<dbReference type="Proteomes" id="UP000034657">
    <property type="component" value="Unassembled WGS sequence"/>
</dbReference>
<dbReference type="EMBL" id="CP029709">
    <property type="protein sequence ID" value="QCR17458.1"/>
    <property type="molecule type" value="Genomic_DNA"/>
</dbReference>
<evidence type="ECO:0000313" key="11">
    <source>
        <dbReference type="EMBL" id="KKH32498.1"/>
    </source>
</evidence>
<dbReference type="Proteomes" id="UP000034243">
    <property type="component" value="Unassembled WGS sequence"/>
</dbReference>
<dbReference type="Proteomes" id="UP000034921">
    <property type="component" value="Unassembled WGS sequence"/>
</dbReference>
<evidence type="ECO:0000313" key="20">
    <source>
        <dbReference type="Proteomes" id="UP000034040"/>
    </source>
</evidence>
<dbReference type="EMBL" id="JJQD01000020">
    <property type="protein sequence ID" value="KKH32498.1"/>
    <property type="molecule type" value="Genomic_DNA"/>
</dbReference>
<accession>A0A0F8LM06</accession>
<dbReference type="EMBL" id="JJQZ01000055">
    <property type="protein sequence ID" value="KKH97353.1"/>
    <property type="molecule type" value="Genomic_DNA"/>
</dbReference>
<dbReference type="AlphaFoldDB" id="A0A0F8LM06"/>
<dbReference type="EMBL" id="JJPC01000047">
    <property type="protein sequence ID" value="KKG36074.1"/>
    <property type="molecule type" value="Genomic_DNA"/>
</dbReference>
<protein>
    <submittedName>
        <fullName evidence="17">SIR2 family protein</fullName>
    </submittedName>
</protein>
<dbReference type="EMBL" id="JJQT01000139">
    <property type="protein sequence ID" value="KKH77566.1"/>
    <property type="molecule type" value="Genomic_DNA"/>
</dbReference>
<proteinExistence type="predicted"/>
<evidence type="ECO:0000313" key="5">
    <source>
        <dbReference type="EMBL" id="KKG47340.1"/>
    </source>
</evidence>
<dbReference type="Proteomes" id="UP000034842">
    <property type="component" value="Unassembled WGS sequence"/>
</dbReference>
<evidence type="ECO:0000313" key="2">
    <source>
        <dbReference type="EMBL" id="KKG31143.1"/>
    </source>
</evidence>
<dbReference type="EMBL" id="JJPG01000092">
    <property type="protein sequence ID" value="KKG51375.1"/>
    <property type="molecule type" value="Genomic_DNA"/>
</dbReference>
<evidence type="ECO:0000313" key="10">
    <source>
        <dbReference type="EMBL" id="KKH30973.1"/>
    </source>
</evidence>
<evidence type="ECO:0000313" key="7">
    <source>
        <dbReference type="EMBL" id="KKG51375.1"/>
    </source>
</evidence>
<dbReference type="EMBL" id="JJQE01000040">
    <property type="protein sequence ID" value="KKH30973.1"/>
    <property type="molecule type" value="Genomic_DNA"/>
</dbReference>
<sequence>MVMNTNPIVKLAANAQPGEKKYVLFAGAGVSKDAGIPTSWDLMLKTASLLYAAENDSIDPNINLKDWFIKSRYSNMEYSELIEKIYPHNLDQQIFLDQYLTKYDIGEAHRYIAELARRNIIRAIITTNFDHYIEKALEEKGLKIQVISTDDDLRNSEPLIHCKAVRIYKPHGTLGKGALKNTPKDLEKLSSIMETELIRVLSEHGVIVLGYSGKDKGIQTIFNERNYTYYPLFWVDPQSPEGEIRSILDAKDWTYIQCSGASQFIKDYLNLLSRLDSLAPEIGSGLTISDLKHALESQNKPAVPLYSEYLNDIFKRLGKMKPDFSKFEHRDDAIVKQIEDSLSISYDFIEAVALASMYHNIDVIKTIHEHFGLFLKLYDIPDDFYGSYHETDFDGYKFLVYEMFVSFIAELIKYGRWDSLGYILSEDLFLESRRGPRYVKIENISEYVRSLNEFRNGRLELRRVSVMADYIKDRFENSDLSKLISHKDFLEADYFLFMRTVCKEDSIYNIWIPRSCVYLKNIPTYLGKAESSSFLEKLLIAVGFENNKEGFVKMISEKHGKFSELFGRLPSYDPLDYYDFSKIGERK</sequence>
<evidence type="ECO:0000313" key="21">
    <source>
        <dbReference type="Proteomes" id="UP000034142"/>
    </source>
</evidence>
<dbReference type="Proteomes" id="UP000034547">
    <property type="component" value="Unassembled WGS sequence"/>
</dbReference>
<dbReference type="Proteomes" id="UP000034040">
    <property type="component" value="Unassembled WGS sequence"/>
</dbReference>
<dbReference type="EMBL" id="JJPT01000027">
    <property type="protein sequence ID" value="KKG94330.1"/>
    <property type="molecule type" value="Genomic_DNA"/>
</dbReference>